<proteinExistence type="predicted"/>
<accession>A0ABU6ZTW2</accession>
<evidence type="ECO:0000313" key="3">
    <source>
        <dbReference type="Proteomes" id="UP001341840"/>
    </source>
</evidence>
<dbReference type="Pfam" id="PF20167">
    <property type="entry name" value="Transposase_32"/>
    <property type="match status" value="1"/>
</dbReference>
<sequence length="427" mass="49954">MASSSSTFNMLDEHCFRTMFNQNLFEELVCRKKVIPEVTFDLEDNEYPAIKEQIALRGWRRLASPRTKISKLLIQEFYANAVRSDEEMEQAEQHPYKSYVRGVEVDFSPENIRRVLRFREQTPGAETDYTTRQNSDQRLNEVLQDLCIPGETWRLSSGQLAQPIQLRRAELTPLARGWQEFIIHSIIPTENMSEITIARAILIHAIIKGEDVRAEELIADNIAVTAQGMQGKGKLAFPSTIFKLCKDAQVPKREFKRTELIPQHKLIMARLMETTRLGRNVQQPEIGFQQSYWEQQQQELKTVRARQDELWNNTNKFHHQIRKEQDMLAREIQEVKKFQVNQTLMGNEKEPMEKLEQTMVLQQREMTEIKKQLKEWTRHASSRDAYCCWAHQQANPNLTEIPIHQIPELIHANAKKGRHIFHGALKS</sequence>
<name>A0ABU6ZTW2_9FABA</name>
<feature type="domain" description="Putative plant transposon protein" evidence="1">
    <location>
        <begin position="57"/>
        <end position="251"/>
    </location>
</feature>
<dbReference type="EMBL" id="JASCZI010273817">
    <property type="protein sequence ID" value="MED6225375.1"/>
    <property type="molecule type" value="Genomic_DNA"/>
</dbReference>
<dbReference type="Proteomes" id="UP001341840">
    <property type="component" value="Unassembled WGS sequence"/>
</dbReference>
<gene>
    <name evidence="2" type="ORF">PIB30_093006</name>
</gene>
<evidence type="ECO:0000313" key="2">
    <source>
        <dbReference type="EMBL" id="MED6225375.1"/>
    </source>
</evidence>
<keyword evidence="3" id="KW-1185">Reference proteome</keyword>
<reference evidence="2 3" key="1">
    <citation type="journal article" date="2023" name="Plants (Basel)">
        <title>Bridging the Gap: Combining Genomics and Transcriptomics Approaches to Understand Stylosanthes scabra, an Orphan Legume from the Brazilian Caatinga.</title>
        <authorList>
            <person name="Ferreira-Neto J.R.C."/>
            <person name="da Silva M.D."/>
            <person name="Binneck E."/>
            <person name="de Melo N.F."/>
            <person name="da Silva R.H."/>
            <person name="de Melo A.L.T.M."/>
            <person name="Pandolfi V."/>
            <person name="Bustamante F.O."/>
            <person name="Brasileiro-Vidal A.C."/>
            <person name="Benko-Iseppon A.M."/>
        </authorList>
    </citation>
    <scope>NUCLEOTIDE SEQUENCE [LARGE SCALE GENOMIC DNA]</scope>
    <source>
        <tissue evidence="2">Leaves</tissue>
    </source>
</reference>
<dbReference type="InterPro" id="IPR046796">
    <property type="entry name" value="Transposase_32_dom"/>
</dbReference>
<organism evidence="2 3">
    <name type="scientific">Stylosanthes scabra</name>
    <dbReference type="NCBI Taxonomy" id="79078"/>
    <lineage>
        <taxon>Eukaryota</taxon>
        <taxon>Viridiplantae</taxon>
        <taxon>Streptophyta</taxon>
        <taxon>Embryophyta</taxon>
        <taxon>Tracheophyta</taxon>
        <taxon>Spermatophyta</taxon>
        <taxon>Magnoliopsida</taxon>
        <taxon>eudicotyledons</taxon>
        <taxon>Gunneridae</taxon>
        <taxon>Pentapetalae</taxon>
        <taxon>rosids</taxon>
        <taxon>fabids</taxon>
        <taxon>Fabales</taxon>
        <taxon>Fabaceae</taxon>
        <taxon>Papilionoideae</taxon>
        <taxon>50 kb inversion clade</taxon>
        <taxon>dalbergioids sensu lato</taxon>
        <taxon>Dalbergieae</taxon>
        <taxon>Pterocarpus clade</taxon>
        <taxon>Stylosanthes</taxon>
    </lineage>
</organism>
<comment type="caution">
    <text evidence="2">The sequence shown here is derived from an EMBL/GenBank/DDBJ whole genome shotgun (WGS) entry which is preliminary data.</text>
</comment>
<evidence type="ECO:0000259" key="1">
    <source>
        <dbReference type="Pfam" id="PF20167"/>
    </source>
</evidence>
<protein>
    <recommendedName>
        <fullName evidence="1">Putative plant transposon protein domain-containing protein</fullName>
    </recommendedName>
</protein>